<organism evidence="2 3">
    <name type="scientific">Hebeloma cylindrosporum</name>
    <dbReference type="NCBI Taxonomy" id="76867"/>
    <lineage>
        <taxon>Eukaryota</taxon>
        <taxon>Fungi</taxon>
        <taxon>Dikarya</taxon>
        <taxon>Basidiomycota</taxon>
        <taxon>Agaricomycotina</taxon>
        <taxon>Agaricomycetes</taxon>
        <taxon>Agaricomycetidae</taxon>
        <taxon>Agaricales</taxon>
        <taxon>Agaricineae</taxon>
        <taxon>Hymenogastraceae</taxon>
        <taxon>Hebeloma</taxon>
    </lineage>
</organism>
<dbReference type="Proteomes" id="UP000053424">
    <property type="component" value="Unassembled WGS sequence"/>
</dbReference>
<proteinExistence type="predicted"/>
<dbReference type="AlphaFoldDB" id="A0A0C3BG86"/>
<gene>
    <name evidence="2" type="ORF">M413DRAFT_32297</name>
</gene>
<evidence type="ECO:0000313" key="2">
    <source>
        <dbReference type="EMBL" id="KIM35740.1"/>
    </source>
</evidence>
<evidence type="ECO:0000256" key="1">
    <source>
        <dbReference type="SAM" id="MobiDB-lite"/>
    </source>
</evidence>
<feature type="compositionally biased region" description="Polar residues" evidence="1">
    <location>
        <begin position="69"/>
        <end position="84"/>
    </location>
</feature>
<evidence type="ECO:0000313" key="3">
    <source>
        <dbReference type="Proteomes" id="UP000053424"/>
    </source>
</evidence>
<reference evidence="2 3" key="1">
    <citation type="submission" date="2014-04" db="EMBL/GenBank/DDBJ databases">
        <authorList>
            <consortium name="DOE Joint Genome Institute"/>
            <person name="Kuo A."/>
            <person name="Gay G."/>
            <person name="Dore J."/>
            <person name="Kohler A."/>
            <person name="Nagy L.G."/>
            <person name="Floudas D."/>
            <person name="Copeland A."/>
            <person name="Barry K.W."/>
            <person name="Cichocki N."/>
            <person name="Veneault-Fourrey C."/>
            <person name="LaButti K."/>
            <person name="Lindquist E.A."/>
            <person name="Lipzen A."/>
            <person name="Lundell T."/>
            <person name="Morin E."/>
            <person name="Murat C."/>
            <person name="Sun H."/>
            <person name="Tunlid A."/>
            <person name="Henrissat B."/>
            <person name="Grigoriev I.V."/>
            <person name="Hibbett D.S."/>
            <person name="Martin F."/>
            <person name="Nordberg H.P."/>
            <person name="Cantor M.N."/>
            <person name="Hua S.X."/>
        </authorList>
    </citation>
    <scope>NUCLEOTIDE SEQUENCE [LARGE SCALE GENOMIC DNA]</scope>
    <source>
        <strain evidence="3">h7</strain>
    </source>
</reference>
<protein>
    <submittedName>
        <fullName evidence="2">Uncharacterized protein</fullName>
    </submittedName>
</protein>
<name>A0A0C3BG86_HEBCY</name>
<sequence length="201" mass="21999">MGNTPSGSSSSACILQLTSNDGFFYEMAIYYRYMAIQTVMNADYPALKKVFEKLVENDGKVSKGAYSSELDSTQPYPASPTTRSPVGGEDSGDRGGGMVQRTSRDQDVGGEELVIYFENSDKLLNQYSSGGTTNISNHWFLNHSTTNAADDPRSLIRHPEFWVYRIGYQSRLIAIIVGGMLSTHHRPNSVCAAVSCAEEDG</sequence>
<dbReference type="EMBL" id="KN831815">
    <property type="protein sequence ID" value="KIM35740.1"/>
    <property type="molecule type" value="Genomic_DNA"/>
</dbReference>
<keyword evidence="3" id="KW-1185">Reference proteome</keyword>
<reference evidence="3" key="2">
    <citation type="submission" date="2015-01" db="EMBL/GenBank/DDBJ databases">
        <title>Evolutionary Origins and Diversification of the Mycorrhizal Mutualists.</title>
        <authorList>
            <consortium name="DOE Joint Genome Institute"/>
            <consortium name="Mycorrhizal Genomics Consortium"/>
            <person name="Kohler A."/>
            <person name="Kuo A."/>
            <person name="Nagy L.G."/>
            <person name="Floudas D."/>
            <person name="Copeland A."/>
            <person name="Barry K.W."/>
            <person name="Cichocki N."/>
            <person name="Veneault-Fourrey C."/>
            <person name="LaButti K."/>
            <person name="Lindquist E.A."/>
            <person name="Lipzen A."/>
            <person name="Lundell T."/>
            <person name="Morin E."/>
            <person name="Murat C."/>
            <person name="Riley R."/>
            <person name="Ohm R."/>
            <person name="Sun H."/>
            <person name="Tunlid A."/>
            <person name="Henrissat B."/>
            <person name="Grigoriev I.V."/>
            <person name="Hibbett D.S."/>
            <person name="Martin F."/>
        </authorList>
    </citation>
    <scope>NUCLEOTIDE SEQUENCE [LARGE SCALE GENOMIC DNA]</scope>
    <source>
        <strain evidence="3">h7</strain>
    </source>
</reference>
<accession>A0A0C3BG86</accession>
<dbReference type="HOGENOM" id="CLU_1360555_0_0_1"/>
<feature type="region of interest" description="Disordered" evidence="1">
    <location>
        <begin position="65"/>
        <end position="104"/>
    </location>
</feature>